<name>A0AAW1LN39_SAPOF</name>
<dbReference type="Pfam" id="PF01501">
    <property type="entry name" value="Glyco_transf_8"/>
    <property type="match status" value="1"/>
</dbReference>
<evidence type="ECO:0000256" key="4">
    <source>
        <dbReference type="RuleBase" id="RU362027"/>
    </source>
</evidence>
<dbReference type="AlphaFoldDB" id="A0AAW1LN39"/>
<keyword evidence="5" id="KW-0812">Transmembrane</keyword>
<keyword evidence="2" id="KW-0808">Transferase</keyword>
<organism evidence="6 7">
    <name type="scientific">Saponaria officinalis</name>
    <name type="common">Common soapwort</name>
    <name type="synonym">Lychnis saponaria</name>
    <dbReference type="NCBI Taxonomy" id="3572"/>
    <lineage>
        <taxon>Eukaryota</taxon>
        <taxon>Viridiplantae</taxon>
        <taxon>Streptophyta</taxon>
        <taxon>Embryophyta</taxon>
        <taxon>Tracheophyta</taxon>
        <taxon>Spermatophyta</taxon>
        <taxon>Magnoliopsida</taxon>
        <taxon>eudicotyledons</taxon>
        <taxon>Gunneridae</taxon>
        <taxon>Pentapetalae</taxon>
        <taxon>Caryophyllales</taxon>
        <taxon>Caryophyllaceae</taxon>
        <taxon>Caryophylleae</taxon>
        <taxon>Saponaria</taxon>
    </lineage>
</organism>
<dbReference type="Gene3D" id="3.90.550.10">
    <property type="entry name" value="Spore Coat Polysaccharide Biosynthesis Protein SpsA, Chain A"/>
    <property type="match status" value="1"/>
</dbReference>
<evidence type="ECO:0000313" key="6">
    <source>
        <dbReference type="EMBL" id="KAK9735412.1"/>
    </source>
</evidence>
<reference evidence="6" key="1">
    <citation type="submission" date="2024-03" db="EMBL/GenBank/DDBJ databases">
        <title>WGS assembly of Saponaria officinalis var. Norfolk2.</title>
        <authorList>
            <person name="Jenkins J."/>
            <person name="Shu S."/>
            <person name="Grimwood J."/>
            <person name="Barry K."/>
            <person name="Goodstein D."/>
            <person name="Schmutz J."/>
            <person name="Leebens-Mack J."/>
            <person name="Osbourn A."/>
        </authorList>
    </citation>
    <scope>NUCLEOTIDE SEQUENCE [LARGE SCALE GENOMIC DNA]</scope>
    <source>
        <strain evidence="6">JIC</strain>
    </source>
</reference>
<accession>A0AAW1LN39</accession>
<keyword evidence="5" id="KW-1133">Transmembrane helix</keyword>
<evidence type="ECO:0000256" key="1">
    <source>
        <dbReference type="ARBA" id="ARBA00022676"/>
    </source>
</evidence>
<evidence type="ECO:0000313" key="7">
    <source>
        <dbReference type="Proteomes" id="UP001443914"/>
    </source>
</evidence>
<gene>
    <name evidence="6" type="ORF">RND81_04G204300</name>
</gene>
<keyword evidence="7" id="KW-1185">Reference proteome</keyword>
<evidence type="ECO:0000256" key="2">
    <source>
        <dbReference type="ARBA" id="ARBA00022679"/>
    </source>
</evidence>
<keyword evidence="1" id="KW-0328">Glycosyltransferase</keyword>
<dbReference type="Proteomes" id="UP001443914">
    <property type="component" value="Unassembled WGS sequence"/>
</dbReference>
<dbReference type="CDD" id="cd02537">
    <property type="entry name" value="GT8_Glycogenin"/>
    <property type="match status" value="1"/>
</dbReference>
<keyword evidence="3" id="KW-0464">Manganese</keyword>
<comment type="similarity">
    <text evidence="4">Belongs to the glycosyltransferase 8 family.</text>
</comment>
<dbReference type="InterPro" id="IPR050587">
    <property type="entry name" value="GNT1/Glycosyltrans_8"/>
</dbReference>
<dbReference type="GO" id="GO:0016757">
    <property type="term" value="F:glycosyltransferase activity"/>
    <property type="evidence" value="ECO:0007669"/>
    <property type="project" value="UniProtKB-KW"/>
</dbReference>
<feature type="transmembrane region" description="Helical" evidence="5">
    <location>
        <begin position="20"/>
        <end position="42"/>
    </location>
</feature>
<comment type="caution">
    <text evidence="6">The sequence shown here is derived from an EMBL/GenBank/DDBJ whole genome shotgun (WGS) entry which is preliminary data.</text>
</comment>
<dbReference type="InterPro" id="IPR002495">
    <property type="entry name" value="Glyco_trans_8"/>
</dbReference>
<protein>
    <recommendedName>
        <fullName evidence="4">Hexosyltransferase</fullName>
        <ecNumber evidence="4">2.4.1.-</ecNumber>
    </recommendedName>
</protein>
<keyword evidence="5" id="KW-0472">Membrane</keyword>
<dbReference type="InterPro" id="IPR029044">
    <property type="entry name" value="Nucleotide-diphossugar_trans"/>
</dbReference>
<dbReference type="SUPFAM" id="SSF53448">
    <property type="entry name" value="Nucleotide-diphospho-sugar transferases"/>
    <property type="match status" value="1"/>
</dbReference>
<sequence length="574" mass="66541">MLPKYFSIAISLSLKPRFILFTLFSLLITFKILVLTNNFIIIPQPIKIISIHKQSLPFSPVSIPVKPPKWLEVIQGYEPAYKRVLRVGLVNFQANQQSSLSLSGIAEPVIINLEPVSSNITWNKLFLHEMSDKPSKSCPEIPMPKAMKYPKLDVVVVELPCGESKDGYNRSEMGGIRDVGRLQLSMASAHLIVENAIRKKIKHVYGVFMTKCEPMVELFRCDDLIWHEGDYWIYKPKVERLREFLSMPLGTCNLALPYAQPLGKNNLQAKSMSKQETKQMLRPREAYVTILHSSESYVCGAIALAQSILLTNTTKDLVLLADRTISDHSIVGLQAAGWKIKRVDRIRSPYANLSAYNAWNYSKLRVWQLTEYHKIVFIDSDLIVLRNIDHFFDYPQLSAAPNHGFLFNSGIMLVEPSECFFRTLMGKRFTIKSYNGGDQGYLNEVVTYWHRLSRKLNYMKIFFDDLEAGKRVVPNDQYAIHFFGLKPWLCYRDYDCNWDSKNYHMYASDDIHALWWQVHDAMPKELQMHCGMTKKRDKQLRKWRVLAKNENRSDVHWKIEIRDPRQYSLVGSTR</sequence>
<proteinExistence type="inferred from homology"/>
<dbReference type="EC" id="2.4.1.-" evidence="4"/>
<dbReference type="EMBL" id="JBDFQZ010000004">
    <property type="protein sequence ID" value="KAK9735412.1"/>
    <property type="molecule type" value="Genomic_DNA"/>
</dbReference>
<evidence type="ECO:0000256" key="5">
    <source>
        <dbReference type="SAM" id="Phobius"/>
    </source>
</evidence>
<dbReference type="PANTHER" id="PTHR11183">
    <property type="entry name" value="GLYCOGENIN SUBFAMILY MEMBER"/>
    <property type="match status" value="1"/>
</dbReference>
<evidence type="ECO:0000256" key="3">
    <source>
        <dbReference type="ARBA" id="ARBA00023211"/>
    </source>
</evidence>